<dbReference type="AlphaFoldDB" id="A0A4P7CZU3"/>
<feature type="transmembrane region" description="Helical" evidence="1">
    <location>
        <begin position="155"/>
        <end position="176"/>
    </location>
</feature>
<protein>
    <submittedName>
        <fullName evidence="3">GGDEF domain-containing protein</fullName>
    </submittedName>
</protein>
<dbReference type="PROSITE" id="PS50887">
    <property type="entry name" value="GGDEF"/>
    <property type="match status" value="1"/>
</dbReference>
<dbReference type="EMBL" id="CP038150">
    <property type="protein sequence ID" value="QBR01901.1"/>
    <property type="molecule type" value="Genomic_DNA"/>
</dbReference>
<dbReference type="FunFam" id="3.30.70.270:FF:000001">
    <property type="entry name" value="Diguanylate cyclase domain protein"/>
    <property type="match status" value="1"/>
</dbReference>
<dbReference type="PANTHER" id="PTHR46663">
    <property type="entry name" value="DIGUANYLATE CYCLASE DGCT-RELATED"/>
    <property type="match status" value="1"/>
</dbReference>
<feature type="transmembrane region" description="Helical" evidence="1">
    <location>
        <begin position="27"/>
        <end position="48"/>
    </location>
</feature>
<keyword evidence="1" id="KW-1133">Transmembrane helix</keyword>
<evidence type="ECO:0000313" key="4">
    <source>
        <dbReference type="Proteomes" id="UP000295727"/>
    </source>
</evidence>
<dbReference type="Proteomes" id="UP000295727">
    <property type="component" value="Chromosome 3"/>
</dbReference>
<keyword evidence="1" id="KW-0472">Membrane</keyword>
<name>A0A4P7CZU3_9BURK</name>
<keyword evidence="1" id="KW-0812">Transmembrane</keyword>
<evidence type="ECO:0000313" key="3">
    <source>
        <dbReference type="EMBL" id="QBR01901.1"/>
    </source>
</evidence>
<dbReference type="InterPro" id="IPR052163">
    <property type="entry name" value="DGC-Regulatory_Protein"/>
</dbReference>
<feature type="domain" description="GGDEF" evidence="2">
    <location>
        <begin position="213"/>
        <end position="350"/>
    </location>
</feature>
<gene>
    <name evidence="3" type="ORF">E1956_32695</name>
</gene>
<dbReference type="SUPFAM" id="SSF55073">
    <property type="entry name" value="Nucleotide cyclase"/>
    <property type="match status" value="1"/>
</dbReference>
<feature type="transmembrane region" description="Helical" evidence="1">
    <location>
        <begin position="94"/>
        <end position="118"/>
    </location>
</feature>
<feature type="transmembrane region" description="Helical" evidence="1">
    <location>
        <begin position="55"/>
        <end position="74"/>
    </location>
</feature>
<reference evidence="3 4" key="1">
    <citation type="submission" date="2019-03" db="EMBL/GenBank/DDBJ databases">
        <title>Paraburkholderia sp. 7MH5, isolated from subtropical forest soil.</title>
        <authorList>
            <person name="Gao Z.-H."/>
            <person name="Qiu L.-H."/>
        </authorList>
    </citation>
    <scope>NUCLEOTIDE SEQUENCE [LARGE SCALE GENOMIC DNA]</scope>
    <source>
        <strain evidence="3 4">7MH5</strain>
    </source>
</reference>
<dbReference type="CDD" id="cd01949">
    <property type="entry name" value="GGDEF"/>
    <property type="match status" value="1"/>
</dbReference>
<dbReference type="GO" id="GO:0003824">
    <property type="term" value="F:catalytic activity"/>
    <property type="evidence" value="ECO:0007669"/>
    <property type="project" value="UniProtKB-ARBA"/>
</dbReference>
<dbReference type="OrthoDB" id="9812260at2"/>
<dbReference type="SMART" id="SM00267">
    <property type="entry name" value="GGDEF"/>
    <property type="match status" value="1"/>
</dbReference>
<dbReference type="InterPro" id="IPR000160">
    <property type="entry name" value="GGDEF_dom"/>
</dbReference>
<evidence type="ECO:0000259" key="2">
    <source>
        <dbReference type="PROSITE" id="PS50887"/>
    </source>
</evidence>
<feature type="transmembrane region" description="Helical" evidence="1">
    <location>
        <begin position="130"/>
        <end position="149"/>
    </location>
</feature>
<sequence length="357" mass="37953">MGKTHSHSWPGQGLFGAFPKNPEKEQAVLRVSLGSVVVLAYLIAASVYHSRSVHLATAMSACYVAYGVVTYIAATAGPRRSPLRLTLTTIADQAALIALMALGGRAALPLLWVIFWFLVGAGCRYGQRMLALSCTVALTGVAGLMHWQPWWRTNFMAGLGVALSLAATSLYLAVLVRRLEQQAATDPLTGLSNRVRLEHAIGRTLAIRGHEANHAALLLIDLDGFKEVNDAHGHAVGDELLRSFAAALMNYMRRGDTLARLGGDEFVVLAHQVHDKERALSIAAKIHAILDALHTVAGHPVAVSGSIGVCMLSQGSRAGDLNARTLMRAADSAMYRAKSLGSGQTVFADAAELHPGA</sequence>
<keyword evidence="4" id="KW-1185">Reference proteome</keyword>
<dbReference type="InterPro" id="IPR029787">
    <property type="entry name" value="Nucleotide_cyclase"/>
</dbReference>
<proteinExistence type="predicted"/>
<dbReference type="Pfam" id="PF00990">
    <property type="entry name" value="GGDEF"/>
    <property type="match status" value="1"/>
</dbReference>
<dbReference type="InterPro" id="IPR043128">
    <property type="entry name" value="Rev_trsase/Diguanyl_cyclase"/>
</dbReference>
<dbReference type="KEGG" id="ppai:E1956_32695"/>
<evidence type="ECO:0000256" key="1">
    <source>
        <dbReference type="SAM" id="Phobius"/>
    </source>
</evidence>
<organism evidence="3 4">
    <name type="scientific">Paraburkholderia pallida</name>
    <dbReference type="NCBI Taxonomy" id="2547399"/>
    <lineage>
        <taxon>Bacteria</taxon>
        <taxon>Pseudomonadati</taxon>
        <taxon>Pseudomonadota</taxon>
        <taxon>Betaproteobacteria</taxon>
        <taxon>Burkholderiales</taxon>
        <taxon>Burkholderiaceae</taxon>
        <taxon>Paraburkholderia</taxon>
    </lineage>
</organism>
<dbReference type="Gene3D" id="3.30.70.270">
    <property type="match status" value="1"/>
</dbReference>
<dbReference type="PANTHER" id="PTHR46663:SF2">
    <property type="entry name" value="GGDEF DOMAIN-CONTAINING PROTEIN"/>
    <property type="match status" value="1"/>
</dbReference>
<dbReference type="NCBIfam" id="TIGR00254">
    <property type="entry name" value="GGDEF"/>
    <property type="match status" value="1"/>
</dbReference>
<accession>A0A4P7CZU3</accession>